<dbReference type="CDD" id="cd07216">
    <property type="entry name" value="Pat17_PNPLA8_PNPLA9_like3"/>
    <property type="match status" value="1"/>
</dbReference>
<evidence type="ECO:0000259" key="5">
    <source>
        <dbReference type="PROSITE" id="PS51635"/>
    </source>
</evidence>
<keyword evidence="7" id="KW-1185">Reference proteome</keyword>
<name>A0A8K0SUT8_9HYPO</name>
<feature type="short sequence motif" description="GXGXXG" evidence="4">
    <location>
        <begin position="30"/>
        <end position="35"/>
    </location>
</feature>
<dbReference type="Proteomes" id="UP000813444">
    <property type="component" value="Unassembled WGS sequence"/>
</dbReference>
<comment type="caution">
    <text evidence="6">The sequence shown here is derived from an EMBL/GenBank/DDBJ whole genome shotgun (WGS) entry which is preliminary data.</text>
</comment>
<feature type="short sequence motif" description="GXSXG" evidence="4">
    <location>
        <begin position="66"/>
        <end position="70"/>
    </location>
</feature>
<dbReference type="PROSITE" id="PS51635">
    <property type="entry name" value="PNPLA"/>
    <property type="match status" value="1"/>
</dbReference>
<dbReference type="SUPFAM" id="SSF52151">
    <property type="entry name" value="FabD/lysophospholipase-like"/>
    <property type="match status" value="1"/>
</dbReference>
<dbReference type="EMBL" id="JAGPNK010000002">
    <property type="protein sequence ID" value="KAH7325583.1"/>
    <property type="molecule type" value="Genomic_DNA"/>
</dbReference>
<keyword evidence="6" id="KW-0808">Transferase</keyword>
<evidence type="ECO:0000256" key="4">
    <source>
        <dbReference type="PROSITE-ProRule" id="PRU01161"/>
    </source>
</evidence>
<organism evidence="6 7">
    <name type="scientific">Stachybotrys elegans</name>
    <dbReference type="NCBI Taxonomy" id="80388"/>
    <lineage>
        <taxon>Eukaryota</taxon>
        <taxon>Fungi</taxon>
        <taxon>Dikarya</taxon>
        <taxon>Ascomycota</taxon>
        <taxon>Pezizomycotina</taxon>
        <taxon>Sordariomycetes</taxon>
        <taxon>Hypocreomycetidae</taxon>
        <taxon>Hypocreales</taxon>
        <taxon>Stachybotryaceae</taxon>
        <taxon>Stachybotrys</taxon>
    </lineage>
</organism>
<dbReference type="GO" id="GO:0016020">
    <property type="term" value="C:membrane"/>
    <property type="evidence" value="ECO:0007669"/>
    <property type="project" value="TreeGrafter"/>
</dbReference>
<reference evidence="6" key="1">
    <citation type="journal article" date="2021" name="Nat. Commun.">
        <title>Genetic determinants of endophytism in the Arabidopsis root mycobiome.</title>
        <authorList>
            <person name="Mesny F."/>
            <person name="Miyauchi S."/>
            <person name="Thiergart T."/>
            <person name="Pickel B."/>
            <person name="Atanasova L."/>
            <person name="Karlsson M."/>
            <person name="Huettel B."/>
            <person name="Barry K.W."/>
            <person name="Haridas S."/>
            <person name="Chen C."/>
            <person name="Bauer D."/>
            <person name="Andreopoulos W."/>
            <person name="Pangilinan J."/>
            <person name="LaButti K."/>
            <person name="Riley R."/>
            <person name="Lipzen A."/>
            <person name="Clum A."/>
            <person name="Drula E."/>
            <person name="Henrissat B."/>
            <person name="Kohler A."/>
            <person name="Grigoriev I.V."/>
            <person name="Martin F.M."/>
            <person name="Hacquard S."/>
        </authorList>
    </citation>
    <scope>NUCLEOTIDE SEQUENCE</scope>
    <source>
        <strain evidence="6">MPI-CAGE-CH-0235</strain>
    </source>
</reference>
<accession>A0A8K0SUT8</accession>
<evidence type="ECO:0000256" key="2">
    <source>
        <dbReference type="ARBA" id="ARBA00022963"/>
    </source>
</evidence>
<dbReference type="GO" id="GO:0016042">
    <property type="term" value="P:lipid catabolic process"/>
    <property type="evidence" value="ECO:0007669"/>
    <property type="project" value="UniProtKB-UniRule"/>
</dbReference>
<feature type="domain" description="PNPLA" evidence="5">
    <location>
        <begin position="26"/>
        <end position="228"/>
    </location>
</feature>
<dbReference type="GO" id="GO:0016740">
    <property type="term" value="F:transferase activity"/>
    <property type="evidence" value="ECO:0007669"/>
    <property type="project" value="UniProtKB-KW"/>
</dbReference>
<protein>
    <submittedName>
        <fullName evidence="6">Acyl transferase/acyl hydrolase/lysophospholipase</fullName>
    </submittedName>
</protein>
<feature type="active site" description="Proton acceptor" evidence="4">
    <location>
        <position position="215"/>
    </location>
</feature>
<dbReference type="GO" id="GO:0047499">
    <property type="term" value="F:calcium-independent phospholipase A2 activity"/>
    <property type="evidence" value="ECO:0007669"/>
    <property type="project" value="TreeGrafter"/>
</dbReference>
<dbReference type="PANTHER" id="PTHR24185">
    <property type="entry name" value="CALCIUM-INDEPENDENT PHOSPHOLIPASE A2-GAMMA"/>
    <property type="match status" value="1"/>
</dbReference>
<keyword evidence="2 4" id="KW-0442">Lipid degradation</keyword>
<keyword evidence="3 4" id="KW-0443">Lipid metabolism</keyword>
<feature type="active site" description="Nucleophile" evidence="4">
    <location>
        <position position="68"/>
    </location>
</feature>
<sequence>MLCQVGDDHGQDLGHPKQSEDGIKLLSLDGGGIRGLSSLIILKHLMKNIRPSDPPKPCEYFDLIGGTSTGGIITIMLGRLRMGVDECIEKYMDLASDVFQPKRSKGNLWGKGRDWLTAGGKYRSEGLATQFKSAAQQAIGDKEALLLDPDGPCKVFVCAQAKANSTTALLRSYTTHDSIDHLSLSRCTIWEAARATSAASGFFDPIVIGDQSYVDGATACNNPVEKVFQEAKSLWSDLGPRLQCLVSIGTGVSKAHQFGDNIFEIVNSLKHMAIETEETEKRFYTHIDDYGIKELYFRFNVTTGLTGVKLDDVEKRPDIEAATEAYLAEPRTRKTLQNVAEARPALDGMIQKEALRSSHAHIILSTQNLFQKPEKTSTWPGSLFQTLAEPTQTPNLYDQMMRPASGFSMTIF</sequence>
<evidence type="ECO:0000256" key="1">
    <source>
        <dbReference type="ARBA" id="ARBA00022801"/>
    </source>
</evidence>
<keyword evidence="1 4" id="KW-0378">Hydrolase</keyword>
<dbReference type="Pfam" id="PF01734">
    <property type="entry name" value="Patatin"/>
    <property type="match status" value="1"/>
</dbReference>
<dbReference type="InterPro" id="IPR016035">
    <property type="entry name" value="Acyl_Trfase/lysoPLipase"/>
</dbReference>
<dbReference type="OrthoDB" id="1658288at2759"/>
<dbReference type="Gene3D" id="3.40.1090.10">
    <property type="entry name" value="Cytosolic phospholipase A2 catalytic domain"/>
    <property type="match status" value="1"/>
</dbReference>
<evidence type="ECO:0000313" key="7">
    <source>
        <dbReference type="Proteomes" id="UP000813444"/>
    </source>
</evidence>
<dbReference type="GO" id="GO:0046486">
    <property type="term" value="P:glycerolipid metabolic process"/>
    <property type="evidence" value="ECO:0007669"/>
    <property type="project" value="UniProtKB-ARBA"/>
</dbReference>
<feature type="short sequence motif" description="DGA/G" evidence="4">
    <location>
        <begin position="215"/>
        <end position="217"/>
    </location>
</feature>
<proteinExistence type="predicted"/>
<dbReference type="PANTHER" id="PTHR24185:SF1">
    <property type="entry name" value="CALCIUM-INDEPENDENT PHOSPHOLIPASE A2-GAMMA"/>
    <property type="match status" value="1"/>
</dbReference>
<gene>
    <name evidence="6" type="ORF">B0I35DRAFT_474345</name>
</gene>
<dbReference type="InterPro" id="IPR002641">
    <property type="entry name" value="PNPLA_dom"/>
</dbReference>
<dbReference type="GO" id="GO:0019369">
    <property type="term" value="P:arachidonate metabolic process"/>
    <property type="evidence" value="ECO:0007669"/>
    <property type="project" value="TreeGrafter"/>
</dbReference>
<dbReference type="AlphaFoldDB" id="A0A8K0SUT8"/>
<evidence type="ECO:0000313" key="6">
    <source>
        <dbReference type="EMBL" id="KAH7325583.1"/>
    </source>
</evidence>
<evidence type="ECO:0000256" key="3">
    <source>
        <dbReference type="ARBA" id="ARBA00023098"/>
    </source>
</evidence>